<keyword evidence="2" id="KW-1185">Reference proteome</keyword>
<gene>
    <name evidence="1" type="ORF">SAMN05216229_12330</name>
</gene>
<sequence length="129" mass="14348">MSHDEISNPKHYDLFPDGMQAIDVIRAALTPEEFAGYCKGNFLKYRLRAGEKGEPAKCLGKAEWYRAELREHHAEMRKGDIDRLAMAVLGSVARPNEQRRQPAVGADVAFPSERGLYFAATPGELEDGA</sequence>
<protein>
    <submittedName>
        <fullName evidence="1">Protein of unknwon function</fullName>
    </submittedName>
</protein>
<dbReference type="Pfam" id="PF11753">
    <property type="entry name" value="DUF3310"/>
    <property type="match status" value="1"/>
</dbReference>
<dbReference type="OrthoDB" id="1684418at2"/>
<dbReference type="AlphaFoldDB" id="A0A1I5YPX0"/>
<dbReference type="EMBL" id="FOXM01000023">
    <property type="protein sequence ID" value="SFQ46246.1"/>
    <property type="molecule type" value="Genomic_DNA"/>
</dbReference>
<name>A0A1I5YPX0_9GAMM</name>
<reference evidence="2" key="1">
    <citation type="submission" date="2016-10" db="EMBL/GenBank/DDBJ databases">
        <authorList>
            <person name="Varghese N."/>
            <person name="Submissions S."/>
        </authorList>
    </citation>
    <scope>NUCLEOTIDE SEQUENCE [LARGE SCALE GENOMIC DNA]</scope>
    <source>
        <strain evidence="2">JCM 18195</strain>
    </source>
</reference>
<evidence type="ECO:0000313" key="1">
    <source>
        <dbReference type="EMBL" id="SFQ46246.1"/>
    </source>
</evidence>
<proteinExistence type="predicted"/>
<dbReference type="Proteomes" id="UP000243084">
    <property type="component" value="Unassembled WGS sequence"/>
</dbReference>
<organism evidence="1 2">
    <name type="scientific">Geopseudomonas sagittaria</name>
    <dbReference type="NCBI Taxonomy" id="1135990"/>
    <lineage>
        <taxon>Bacteria</taxon>
        <taxon>Pseudomonadati</taxon>
        <taxon>Pseudomonadota</taxon>
        <taxon>Gammaproteobacteria</taxon>
        <taxon>Pseudomonadales</taxon>
        <taxon>Pseudomonadaceae</taxon>
        <taxon>Geopseudomonas</taxon>
    </lineage>
</organism>
<dbReference type="InterPro" id="IPR021739">
    <property type="entry name" value="SaV-like"/>
</dbReference>
<dbReference type="RefSeq" id="WP_092435000.1">
    <property type="nucleotide sequence ID" value="NZ_FOXM01000023.1"/>
</dbReference>
<accession>A0A1I5YPX0</accession>
<evidence type="ECO:0000313" key="2">
    <source>
        <dbReference type="Proteomes" id="UP000243084"/>
    </source>
</evidence>